<feature type="transmembrane region" description="Helical" evidence="1">
    <location>
        <begin position="179"/>
        <end position="198"/>
    </location>
</feature>
<dbReference type="PROSITE" id="PS50076">
    <property type="entry name" value="DNAJ_2"/>
    <property type="match status" value="1"/>
</dbReference>
<feature type="transmembrane region" description="Helical" evidence="1">
    <location>
        <begin position="218"/>
        <end position="242"/>
    </location>
</feature>
<evidence type="ECO:0000259" key="2">
    <source>
        <dbReference type="PROSITE" id="PS50076"/>
    </source>
</evidence>
<dbReference type="EMBL" id="MTYJ01000078">
    <property type="protein sequence ID" value="OQV16091.1"/>
    <property type="molecule type" value="Genomic_DNA"/>
</dbReference>
<dbReference type="Proteomes" id="UP000192578">
    <property type="component" value="Unassembled WGS sequence"/>
</dbReference>
<feature type="transmembrane region" description="Helical" evidence="1">
    <location>
        <begin position="248"/>
        <end position="267"/>
    </location>
</feature>
<dbReference type="SMR" id="A0A1W0WLK1"/>
<evidence type="ECO:0000256" key="1">
    <source>
        <dbReference type="SAM" id="Phobius"/>
    </source>
</evidence>
<accession>A0A1W0WLK1</accession>
<dbReference type="OrthoDB" id="376357at2759"/>
<reference evidence="4" key="1">
    <citation type="submission" date="2017-01" db="EMBL/GenBank/DDBJ databases">
        <title>Comparative genomics of anhydrobiosis in the tardigrade Hypsibius dujardini.</title>
        <authorList>
            <person name="Yoshida Y."/>
            <person name="Koutsovoulos G."/>
            <person name="Laetsch D."/>
            <person name="Stevens L."/>
            <person name="Kumar S."/>
            <person name="Horikawa D."/>
            <person name="Ishino K."/>
            <person name="Komine S."/>
            <person name="Tomita M."/>
            <person name="Blaxter M."/>
            <person name="Arakawa K."/>
        </authorList>
    </citation>
    <scope>NUCLEOTIDE SEQUENCE [LARGE SCALE GENOMIC DNA]</scope>
    <source>
        <strain evidence="4">Z151</strain>
    </source>
</reference>
<organism evidence="3 4">
    <name type="scientific">Hypsibius exemplaris</name>
    <name type="common">Freshwater tardigrade</name>
    <dbReference type="NCBI Taxonomy" id="2072580"/>
    <lineage>
        <taxon>Eukaryota</taxon>
        <taxon>Metazoa</taxon>
        <taxon>Ecdysozoa</taxon>
        <taxon>Tardigrada</taxon>
        <taxon>Eutardigrada</taxon>
        <taxon>Parachela</taxon>
        <taxon>Hypsibioidea</taxon>
        <taxon>Hypsibiidae</taxon>
        <taxon>Hypsibius</taxon>
    </lineage>
</organism>
<dbReference type="SMART" id="SM00271">
    <property type="entry name" value="DnaJ"/>
    <property type="match status" value="1"/>
</dbReference>
<keyword evidence="1" id="KW-1133">Transmembrane helix</keyword>
<dbReference type="Pfam" id="PF00226">
    <property type="entry name" value="DnaJ"/>
    <property type="match status" value="1"/>
</dbReference>
<proteinExistence type="predicted"/>
<evidence type="ECO:0000313" key="3">
    <source>
        <dbReference type="EMBL" id="OQV16091.1"/>
    </source>
</evidence>
<keyword evidence="4" id="KW-1185">Reference proteome</keyword>
<dbReference type="InterPro" id="IPR036869">
    <property type="entry name" value="J_dom_sf"/>
</dbReference>
<dbReference type="SUPFAM" id="SSF46565">
    <property type="entry name" value="Chaperone J-domain"/>
    <property type="match status" value="1"/>
</dbReference>
<keyword evidence="1" id="KW-0472">Membrane</keyword>
<dbReference type="Gene3D" id="1.10.287.110">
    <property type="entry name" value="DnaJ domain"/>
    <property type="match status" value="1"/>
</dbReference>
<gene>
    <name evidence="3" type="ORF">BV898_09727</name>
</gene>
<dbReference type="AlphaFoldDB" id="A0A1W0WLK1"/>
<comment type="caution">
    <text evidence="3">The sequence shown here is derived from an EMBL/GenBank/DDBJ whole genome shotgun (WGS) entry which is preliminary data.</text>
</comment>
<dbReference type="CDD" id="cd06257">
    <property type="entry name" value="DnaJ"/>
    <property type="match status" value="1"/>
</dbReference>
<name>A0A1W0WLK1_HYPEX</name>
<sequence length="342" mass="36989">MAGEPSPWMDQVRQTLCKVFDSENSRTGAETVARVLFYLTEAECEYKDDPFQRGHPVWRALRTALGSSQTVFRMYAEKLAEDTKTAEKDLRFRAMMGRLYDGMLEISEKPVDEGDEQGFQLARLATKDATTVSAAAGMARALALIPPSSQTQMLQVIAKFCSRNLYTAVDELVSSVSKVGGNVVMVGLAVIFLGWEICDSIKKWYSGEISGLRCVKNITDASVTIGAGVGGGIGGAALGGLVAGPFGILLGGIVGGMVASSVANVVIDRITQSLFGVPKDIALENAYNFIGVKMTASNHDINQKYYALSRKCHPDRQNGNTEDFQILQFNMAVIKAARGELY</sequence>
<feature type="domain" description="J" evidence="2">
    <location>
        <begin position="285"/>
        <end position="342"/>
    </location>
</feature>
<evidence type="ECO:0000313" key="4">
    <source>
        <dbReference type="Proteomes" id="UP000192578"/>
    </source>
</evidence>
<keyword evidence="1" id="KW-0812">Transmembrane</keyword>
<protein>
    <recommendedName>
        <fullName evidence="2">J domain-containing protein</fullName>
    </recommendedName>
</protein>
<dbReference type="InterPro" id="IPR001623">
    <property type="entry name" value="DnaJ_domain"/>
</dbReference>